<dbReference type="EMBL" id="SJPJ01000002">
    <property type="protein sequence ID" value="TWT76683.1"/>
    <property type="molecule type" value="Genomic_DNA"/>
</dbReference>
<reference evidence="1 2" key="1">
    <citation type="submission" date="2019-02" db="EMBL/GenBank/DDBJ databases">
        <title>Deep-cultivation of Planctomycetes and their phenomic and genomic characterization uncovers novel biology.</title>
        <authorList>
            <person name="Wiegand S."/>
            <person name="Jogler M."/>
            <person name="Boedeker C."/>
            <person name="Pinto D."/>
            <person name="Vollmers J."/>
            <person name="Rivas-Marin E."/>
            <person name="Kohn T."/>
            <person name="Peeters S.H."/>
            <person name="Heuer A."/>
            <person name="Rast P."/>
            <person name="Oberbeckmann S."/>
            <person name="Bunk B."/>
            <person name="Jeske O."/>
            <person name="Meyerdierks A."/>
            <person name="Storesund J.E."/>
            <person name="Kallscheuer N."/>
            <person name="Luecker S."/>
            <person name="Lage O.M."/>
            <person name="Pohl T."/>
            <person name="Merkel B.J."/>
            <person name="Hornburger P."/>
            <person name="Mueller R.-W."/>
            <person name="Bruemmer F."/>
            <person name="Labrenz M."/>
            <person name="Spormann A.M."/>
            <person name="Op Den Camp H."/>
            <person name="Overmann J."/>
            <person name="Amann R."/>
            <person name="Jetten M.S.M."/>
            <person name="Mascher T."/>
            <person name="Medema M.H."/>
            <person name="Devos D.P."/>
            <person name="Kaster A.-K."/>
            <person name="Ovreas L."/>
            <person name="Rohde M."/>
            <person name="Galperin M.Y."/>
            <person name="Jogler C."/>
        </authorList>
    </citation>
    <scope>NUCLEOTIDE SEQUENCE [LARGE SCALE GENOMIC DNA]</scope>
    <source>
        <strain evidence="1 2">CA13</strain>
    </source>
</reference>
<dbReference type="SUPFAM" id="SSF53187">
    <property type="entry name" value="Zn-dependent exopeptidases"/>
    <property type="match status" value="1"/>
</dbReference>
<evidence type="ECO:0000313" key="1">
    <source>
        <dbReference type="EMBL" id="TWT76683.1"/>
    </source>
</evidence>
<comment type="caution">
    <text evidence="1">The sequence shown here is derived from an EMBL/GenBank/DDBJ whole genome shotgun (WGS) entry which is preliminary data.</text>
</comment>
<sequence>MMTVLISCETGGTRVPSWLIDSITPPQESEPKPFVDQPARYAATRIAGFLGCAIHLNPYASELIDVTRSVRHRNVFPSTARKFNETQRQGLIAEVHQPYRQELKRGLHQAINLSGYVIHVSMRSFALRKDGKLRRTDVGLLYDPSRTDEVDFSLDWIDEMYEEVPMVRVRRNYPRRGTTESIVTAMRSEFSAEQYIGIEVLLNRAWVGRPLLRRDEAIDGMCRSLALMAEVDLAPQSFVPETRDVA</sequence>
<name>A0A5C5YP98_9BACT</name>
<dbReference type="Pfam" id="PF05013">
    <property type="entry name" value="FGase"/>
    <property type="match status" value="1"/>
</dbReference>
<dbReference type="GO" id="GO:0016787">
    <property type="term" value="F:hydrolase activity"/>
    <property type="evidence" value="ECO:0007669"/>
    <property type="project" value="UniProtKB-KW"/>
</dbReference>
<dbReference type="InterPro" id="IPR007709">
    <property type="entry name" value="N-FG_amidohydro"/>
</dbReference>
<dbReference type="AlphaFoldDB" id="A0A5C5YP98"/>
<accession>A0A5C5YP98</accession>
<keyword evidence="1" id="KW-0378">Hydrolase</keyword>
<evidence type="ECO:0000313" key="2">
    <source>
        <dbReference type="Proteomes" id="UP000315010"/>
    </source>
</evidence>
<dbReference type="Proteomes" id="UP000315010">
    <property type="component" value="Unassembled WGS sequence"/>
</dbReference>
<dbReference type="OrthoDB" id="9815326at2"/>
<protein>
    <submittedName>
        <fullName evidence="1">N-formylglutamate amidohydrolase</fullName>
    </submittedName>
</protein>
<proteinExistence type="predicted"/>
<gene>
    <name evidence="1" type="ORF">CA13_71800</name>
</gene>
<organism evidence="1 2">
    <name type="scientific">Novipirellula herctigrandis</name>
    <dbReference type="NCBI Taxonomy" id="2527986"/>
    <lineage>
        <taxon>Bacteria</taxon>
        <taxon>Pseudomonadati</taxon>
        <taxon>Planctomycetota</taxon>
        <taxon>Planctomycetia</taxon>
        <taxon>Pirellulales</taxon>
        <taxon>Pirellulaceae</taxon>
        <taxon>Novipirellula</taxon>
    </lineage>
</organism>
<keyword evidence="2" id="KW-1185">Reference proteome</keyword>
<dbReference type="Gene3D" id="3.40.630.40">
    <property type="entry name" value="Zn-dependent exopeptidases"/>
    <property type="match status" value="1"/>
</dbReference>